<dbReference type="STRING" id="83656.B1H18_00040"/>
<evidence type="ECO:0000259" key="1">
    <source>
        <dbReference type="Pfam" id="PF00931"/>
    </source>
</evidence>
<dbReference type="InterPro" id="IPR027417">
    <property type="entry name" value="P-loop_NTPase"/>
</dbReference>
<evidence type="ECO:0000313" key="3">
    <source>
        <dbReference type="Proteomes" id="UP000190539"/>
    </source>
</evidence>
<dbReference type="Proteomes" id="UP000190539">
    <property type="component" value="Unassembled WGS sequence"/>
</dbReference>
<proteinExistence type="predicted"/>
<dbReference type="SUPFAM" id="SSF48452">
    <property type="entry name" value="TPR-like"/>
    <property type="match status" value="1"/>
</dbReference>
<dbReference type="InterPro" id="IPR011990">
    <property type="entry name" value="TPR-like_helical_dom_sf"/>
</dbReference>
<keyword evidence="3" id="KW-1185">Reference proteome</keyword>
<evidence type="ECO:0000313" key="2">
    <source>
        <dbReference type="EMBL" id="OON82962.1"/>
    </source>
</evidence>
<sequence length="683" mass="74187">MLGHLPEETTSFVGRQGELARLRAFLTSRRLITLTGPGGVGKTRVALRAAHEAAAGPDFPDGVCWVDLPTLDRARLLVPTVSRAVELADHTPRTPVDALCEWLADKRLLLVLDSCEHMAEACRDLVGDLLTTCRGLRVMATGRRPLDLASEQLLDVAPLPPGGTDALRLFTDRAFAAAPALDLSGPKGTTAAADICDRLEGIPLALELAAAHAGHNTLEDISTRLRSRLDVLDGSDHGHGHGPPHRHRTMRTTIGWSHELCRPADRLLWARLTVFRGPFDLESARAVCAGGPLPTDEVAPALERLAAQSVVERRGRRYRMLDLIREYGRQWLRDLGEEQAVTARHADHFLELTREADAGWTGPRQVAWFQWVREAHTDLCSALDLLLAARPDEALDLVGRMILFWSCCGHLHEVRGYLEQALAQPSTPGPHRTRALWALGVAVTLHGEYELAQELADRCVIAAQRDGDAEGLLGSAYLGGLTDLLAGRADSALRRADEALAAAPGPVFASGSRLRCHVIRVFALTARGDLDRAAVEAVELRAGCVALGERWTRSYLDYQLALIALLRGEPSTARSHARSMLESKRRIGDNFGIALGLDLLAAALAAEGHSERSARVYGTAQAFWRTVGHPQRGTPELAPIREQCERSARSGVGDERYERAFRLGAAADTRTALGSLLDAARDG</sequence>
<protein>
    <submittedName>
        <fullName evidence="2">Regulator</fullName>
    </submittedName>
</protein>
<dbReference type="PANTHER" id="PTHR47691">
    <property type="entry name" value="REGULATOR-RELATED"/>
    <property type="match status" value="1"/>
</dbReference>
<dbReference type="AlphaFoldDB" id="A0A1V4AGF1"/>
<dbReference type="Gene3D" id="3.40.50.300">
    <property type="entry name" value="P-loop containing nucleotide triphosphate hydrolases"/>
    <property type="match status" value="1"/>
</dbReference>
<dbReference type="OrthoDB" id="499349at2"/>
<feature type="domain" description="NB-ARC" evidence="1">
    <location>
        <begin position="28"/>
        <end position="143"/>
    </location>
</feature>
<gene>
    <name evidence="2" type="ORF">B1H18_00040</name>
</gene>
<dbReference type="EMBL" id="MVFC01000001">
    <property type="protein sequence ID" value="OON82962.1"/>
    <property type="molecule type" value="Genomic_DNA"/>
</dbReference>
<organism evidence="2 3">
    <name type="scientific">Streptomyces tsukubensis</name>
    <dbReference type="NCBI Taxonomy" id="83656"/>
    <lineage>
        <taxon>Bacteria</taxon>
        <taxon>Bacillati</taxon>
        <taxon>Actinomycetota</taxon>
        <taxon>Actinomycetes</taxon>
        <taxon>Kitasatosporales</taxon>
        <taxon>Streptomycetaceae</taxon>
        <taxon>Streptomyces</taxon>
    </lineage>
</organism>
<dbReference type="InterPro" id="IPR002182">
    <property type="entry name" value="NB-ARC"/>
</dbReference>
<comment type="caution">
    <text evidence="2">The sequence shown here is derived from an EMBL/GenBank/DDBJ whole genome shotgun (WGS) entry which is preliminary data.</text>
</comment>
<dbReference type="GO" id="GO:0043531">
    <property type="term" value="F:ADP binding"/>
    <property type="evidence" value="ECO:0007669"/>
    <property type="project" value="InterPro"/>
</dbReference>
<dbReference type="RefSeq" id="WP_077964350.1">
    <property type="nucleotide sequence ID" value="NZ_CP045178.1"/>
</dbReference>
<dbReference type="SUPFAM" id="SSF52540">
    <property type="entry name" value="P-loop containing nucleoside triphosphate hydrolases"/>
    <property type="match status" value="1"/>
</dbReference>
<dbReference type="Pfam" id="PF00931">
    <property type="entry name" value="NB-ARC"/>
    <property type="match status" value="1"/>
</dbReference>
<reference evidence="2 3" key="1">
    <citation type="submission" date="2017-02" db="EMBL/GenBank/DDBJ databases">
        <title>Draft Genome Sequence of Streptomyces tsukubaensis F601, a Producer of the immunosuppressant tacrolimus FK506.</title>
        <authorList>
            <person name="Zong G."/>
            <person name="Zhong C."/>
            <person name="Fu J."/>
            <person name="Qin R."/>
            <person name="Cao G."/>
        </authorList>
    </citation>
    <scope>NUCLEOTIDE SEQUENCE [LARGE SCALE GENOMIC DNA]</scope>
    <source>
        <strain evidence="2 3">F601</strain>
    </source>
</reference>
<dbReference type="PRINTS" id="PR00364">
    <property type="entry name" value="DISEASERSIST"/>
</dbReference>
<dbReference type="PANTHER" id="PTHR47691:SF3">
    <property type="entry name" value="HTH-TYPE TRANSCRIPTIONAL REGULATOR RV0890C-RELATED"/>
    <property type="match status" value="1"/>
</dbReference>
<accession>A0A1V4AGF1</accession>
<name>A0A1V4AGF1_9ACTN</name>
<dbReference type="Gene3D" id="1.25.40.10">
    <property type="entry name" value="Tetratricopeptide repeat domain"/>
    <property type="match status" value="1"/>
</dbReference>